<dbReference type="PANTHER" id="PTHR43156">
    <property type="entry name" value="STAGE II SPORULATION PROTEIN E-RELATED"/>
    <property type="match status" value="1"/>
</dbReference>
<evidence type="ECO:0000256" key="2">
    <source>
        <dbReference type="SAM" id="Phobius"/>
    </source>
</evidence>
<dbReference type="PROSITE" id="PS50885">
    <property type="entry name" value="HAMP"/>
    <property type="match status" value="1"/>
</dbReference>
<reference evidence="4" key="1">
    <citation type="submission" date="2019-06" db="EMBL/GenBank/DDBJ databases">
        <title>Complete genome sequence of Methylogaea oryzae strain JCM16910.</title>
        <authorList>
            <person name="Asakawa S."/>
        </authorList>
    </citation>
    <scope>NUCLEOTIDE SEQUENCE</scope>
    <source>
        <strain evidence="4">E10</strain>
    </source>
</reference>
<dbReference type="EMBL" id="AP019782">
    <property type="protein sequence ID" value="BBL71106.1"/>
    <property type="molecule type" value="Genomic_DNA"/>
</dbReference>
<feature type="transmembrane region" description="Helical" evidence="2">
    <location>
        <begin position="309"/>
        <end position="332"/>
    </location>
</feature>
<dbReference type="CDD" id="cd06225">
    <property type="entry name" value="HAMP"/>
    <property type="match status" value="1"/>
</dbReference>
<gene>
    <name evidence="4" type="ORF">MoryE10_17120</name>
</gene>
<dbReference type="PANTHER" id="PTHR43156:SF9">
    <property type="entry name" value="HAMP DOMAIN-CONTAINING PROTEIN"/>
    <property type="match status" value="1"/>
</dbReference>
<dbReference type="GO" id="GO:0007165">
    <property type="term" value="P:signal transduction"/>
    <property type="evidence" value="ECO:0007669"/>
    <property type="project" value="InterPro"/>
</dbReference>
<evidence type="ECO:0000259" key="3">
    <source>
        <dbReference type="PROSITE" id="PS50885"/>
    </source>
</evidence>
<feature type="domain" description="HAMP" evidence="3">
    <location>
        <begin position="334"/>
        <end position="386"/>
    </location>
</feature>
<evidence type="ECO:0000313" key="4">
    <source>
        <dbReference type="EMBL" id="BBL71106.1"/>
    </source>
</evidence>
<keyword evidence="5" id="KW-1185">Reference proteome</keyword>
<dbReference type="KEGG" id="moz:MoryE10_17120"/>
<keyword evidence="2" id="KW-1133">Transmembrane helix</keyword>
<dbReference type="AlphaFoldDB" id="A0A8D4VNY6"/>
<accession>A0A8D4VNY6</accession>
<dbReference type="Pfam" id="PF07228">
    <property type="entry name" value="SpoIIE"/>
    <property type="match status" value="1"/>
</dbReference>
<dbReference type="GO" id="GO:0016791">
    <property type="term" value="F:phosphatase activity"/>
    <property type="evidence" value="ECO:0007669"/>
    <property type="project" value="TreeGrafter"/>
</dbReference>
<keyword evidence="1" id="KW-0378">Hydrolase</keyword>
<evidence type="ECO:0000313" key="5">
    <source>
        <dbReference type="Proteomes" id="UP000824988"/>
    </source>
</evidence>
<dbReference type="GO" id="GO:0016020">
    <property type="term" value="C:membrane"/>
    <property type="evidence" value="ECO:0007669"/>
    <property type="project" value="InterPro"/>
</dbReference>
<dbReference type="Pfam" id="PF00672">
    <property type="entry name" value="HAMP"/>
    <property type="match status" value="1"/>
</dbReference>
<sequence length="663" mass="72397">MLNLRGKSILALVATCVLSGLLAGAIGWQAVSSIRHYLGTSLARNLTLLNRERIVAPVQRELALSLRLAKSELVRQWLLDEGNAAKKTLAFREAESFRRDFTDRSYFLISALSNNYYFNDDKSAFDDSPRYRLVPNLDKDQWFFTTIAETELFNVNVDIDVSLKLTKIWLNVIVEDNGRKIGLVGSGLDLTDFLRRFVDQAEPGITPIILDGKGAIQAHPDYSLIAYNSATKEAAAEHSVFGLLERPQDADLARDALADAAGHPGGVRLFEAEFHGKPHIVAVSYIPELHWHVLTAVDLAVAELVDLSLLIPAMFAAAALLISVGFGFSFAVNRLVFRPLAKLTLSARAMAAGNYSVALPPSSGDEIGALTDAFASMVAKVQGHTEELEETVKSRTHDLVLANRKMALAHKQIHDSIAYASLIQRAILPERSLAAAFGDEHFVLWRPRDVVGGDFYIFCQQDGRYLLGVADCAGHGVAGACMTMLGHAAIELAIAEAGMDDPAGILARTDQALRAMLGSGHHPHGVATHMEAGLVYVDQAAGQAVFAGAKIALYWNCGEEVGSIKGARRALAERRPGQFANEAVPLRNDTVFYLTTDGLLDQSGGDKGFGFGTTRFTEWVQQQAGRRVTEQQRWFESSLAEWQGENPQRDDITLLCVRFAEPN</sequence>
<dbReference type="Proteomes" id="UP000824988">
    <property type="component" value="Chromosome"/>
</dbReference>
<dbReference type="SMART" id="SM00331">
    <property type="entry name" value="PP2C_SIG"/>
    <property type="match status" value="1"/>
</dbReference>
<dbReference type="InterPro" id="IPR001932">
    <property type="entry name" value="PPM-type_phosphatase-like_dom"/>
</dbReference>
<dbReference type="SMART" id="SM00304">
    <property type="entry name" value="HAMP"/>
    <property type="match status" value="1"/>
</dbReference>
<evidence type="ECO:0000256" key="1">
    <source>
        <dbReference type="ARBA" id="ARBA00022801"/>
    </source>
</evidence>
<dbReference type="InterPro" id="IPR052016">
    <property type="entry name" value="Bact_Sigma-Reg"/>
</dbReference>
<dbReference type="InterPro" id="IPR003660">
    <property type="entry name" value="HAMP_dom"/>
</dbReference>
<name>A0A8D4VNY6_9GAMM</name>
<proteinExistence type="predicted"/>
<dbReference type="NCBIfam" id="NF038263">
    <property type="entry name" value="prot_phos_SiaA"/>
    <property type="match status" value="1"/>
</dbReference>
<dbReference type="RefSeq" id="WP_221048825.1">
    <property type="nucleotide sequence ID" value="NZ_AP019782.1"/>
</dbReference>
<keyword evidence="2" id="KW-0472">Membrane</keyword>
<protein>
    <recommendedName>
        <fullName evidence="3">HAMP domain-containing protein</fullName>
    </recommendedName>
</protein>
<keyword evidence="2" id="KW-0812">Transmembrane</keyword>
<organism evidence="4 5">
    <name type="scientific">Methylogaea oryzae</name>
    <dbReference type="NCBI Taxonomy" id="1295382"/>
    <lineage>
        <taxon>Bacteria</taxon>
        <taxon>Pseudomonadati</taxon>
        <taxon>Pseudomonadota</taxon>
        <taxon>Gammaproteobacteria</taxon>
        <taxon>Methylococcales</taxon>
        <taxon>Methylococcaceae</taxon>
        <taxon>Methylogaea</taxon>
    </lineage>
</organism>